<organism evidence="2 3">
    <name type="scientific">Corynebacterium hindlerae</name>
    <dbReference type="NCBI Taxonomy" id="699041"/>
    <lineage>
        <taxon>Bacteria</taxon>
        <taxon>Bacillati</taxon>
        <taxon>Actinomycetota</taxon>
        <taxon>Actinomycetes</taxon>
        <taxon>Mycobacteriales</taxon>
        <taxon>Corynebacteriaceae</taxon>
        <taxon>Corynebacterium</taxon>
    </lineage>
</organism>
<dbReference type="PROSITE" id="PS51257">
    <property type="entry name" value="PROKAR_LIPOPROTEIN"/>
    <property type="match status" value="1"/>
</dbReference>
<dbReference type="AlphaFoldDB" id="A0A7G5FGH1"/>
<feature type="chain" id="PRO_5028850563" description="Lipoprotein" evidence="1">
    <location>
        <begin position="25"/>
        <end position="124"/>
    </location>
</feature>
<proteinExistence type="predicted"/>
<dbReference type="EMBL" id="CP059833">
    <property type="protein sequence ID" value="QMV85712.1"/>
    <property type="molecule type" value="Genomic_DNA"/>
</dbReference>
<name>A0A7G5FGH1_9CORY</name>
<feature type="signal peptide" evidence="1">
    <location>
        <begin position="1"/>
        <end position="24"/>
    </location>
</feature>
<keyword evidence="1" id="KW-0732">Signal</keyword>
<sequence length="124" mass="13060">MKRFLSAIAVCSAVALSACTPALQQDSAIKVNTPSGAISRNVIPGYIDCFGIPSKQPSSLSLDCVNSIPRLEDISWEYWSESRAVGTGTLIDAFTTTPNVSVELSSPIEGVFTDLTVAGQPVLP</sequence>
<accession>A0A7G5FGH1</accession>
<evidence type="ECO:0000256" key="1">
    <source>
        <dbReference type="SAM" id="SignalP"/>
    </source>
</evidence>
<keyword evidence="3" id="KW-1185">Reference proteome</keyword>
<evidence type="ECO:0000313" key="3">
    <source>
        <dbReference type="Proteomes" id="UP000515570"/>
    </source>
</evidence>
<protein>
    <recommendedName>
        <fullName evidence="4">Lipoprotein</fullName>
    </recommendedName>
</protein>
<dbReference type="Proteomes" id="UP000515570">
    <property type="component" value="Chromosome"/>
</dbReference>
<gene>
    <name evidence="2" type="ORF">HW450_02955</name>
</gene>
<evidence type="ECO:0000313" key="2">
    <source>
        <dbReference type="EMBL" id="QMV85712.1"/>
    </source>
</evidence>
<reference evidence="2 3" key="1">
    <citation type="submission" date="2020-07" db="EMBL/GenBank/DDBJ databases">
        <title>non toxigenic Corynebacterium sp. nov from a clinical source.</title>
        <authorList>
            <person name="Bernier A.-M."/>
            <person name="Bernard K."/>
        </authorList>
    </citation>
    <scope>NUCLEOTIDE SEQUENCE [LARGE SCALE GENOMIC DNA]</scope>
    <source>
        <strain evidence="3">NML 93-0612</strain>
    </source>
</reference>
<evidence type="ECO:0008006" key="4">
    <source>
        <dbReference type="Google" id="ProtNLM"/>
    </source>
</evidence>
<dbReference type="RefSeq" id="WP_182386533.1">
    <property type="nucleotide sequence ID" value="NZ_CP059833.1"/>
</dbReference>